<sequence length="35" mass="3807">MVSVCTSSTRYRSATGICTGASAVLHLHQIFRLCH</sequence>
<reference evidence="1" key="1">
    <citation type="submission" date="2014-11" db="EMBL/GenBank/DDBJ databases">
        <authorList>
            <person name="Amaro Gonzalez C."/>
        </authorList>
    </citation>
    <scope>NUCLEOTIDE SEQUENCE</scope>
</reference>
<dbReference type="EMBL" id="GBXM01104952">
    <property type="protein sequence ID" value="JAH03625.1"/>
    <property type="molecule type" value="Transcribed_RNA"/>
</dbReference>
<protein>
    <submittedName>
        <fullName evidence="1">Uncharacterized protein</fullName>
    </submittedName>
</protein>
<accession>A0A0E9PHR1</accession>
<name>A0A0E9PHR1_ANGAN</name>
<evidence type="ECO:0000313" key="1">
    <source>
        <dbReference type="EMBL" id="JAH03625.1"/>
    </source>
</evidence>
<organism evidence="1">
    <name type="scientific">Anguilla anguilla</name>
    <name type="common">European freshwater eel</name>
    <name type="synonym">Muraena anguilla</name>
    <dbReference type="NCBI Taxonomy" id="7936"/>
    <lineage>
        <taxon>Eukaryota</taxon>
        <taxon>Metazoa</taxon>
        <taxon>Chordata</taxon>
        <taxon>Craniata</taxon>
        <taxon>Vertebrata</taxon>
        <taxon>Euteleostomi</taxon>
        <taxon>Actinopterygii</taxon>
        <taxon>Neopterygii</taxon>
        <taxon>Teleostei</taxon>
        <taxon>Anguilliformes</taxon>
        <taxon>Anguillidae</taxon>
        <taxon>Anguilla</taxon>
    </lineage>
</organism>
<proteinExistence type="predicted"/>
<dbReference type="AlphaFoldDB" id="A0A0E9PHR1"/>
<reference evidence="1" key="2">
    <citation type="journal article" date="2015" name="Fish Shellfish Immunol.">
        <title>Early steps in the European eel (Anguilla anguilla)-Vibrio vulnificus interaction in the gills: Role of the RtxA13 toxin.</title>
        <authorList>
            <person name="Callol A."/>
            <person name="Pajuelo D."/>
            <person name="Ebbesson L."/>
            <person name="Teles M."/>
            <person name="MacKenzie S."/>
            <person name="Amaro C."/>
        </authorList>
    </citation>
    <scope>NUCLEOTIDE SEQUENCE</scope>
</reference>